<dbReference type="PANTHER" id="PTHR46961:SF19">
    <property type="entry name" value="DYNEIN HEAVY CHAIN 5, AXONEMAL"/>
    <property type="match status" value="1"/>
</dbReference>
<organism evidence="1 2">
    <name type="scientific">Angomonas deanei</name>
    <dbReference type="NCBI Taxonomy" id="59799"/>
    <lineage>
        <taxon>Eukaryota</taxon>
        <taxon>Discoba</taxon>
        <taxon>Euglenozoa</taxon>
        <taxon>Kinetoplastea</taxon>
        <taxon>Metakinetoplastina</taxon>
        <taxon>Trypanosomatida</taxon>
        <taxon>Trypanosomatidae</taxon>
        <taxon>Strigomonadinae</taxon>
        <taxon>Angomonas</taxon>
    </lineage>
</organism>
<dbReference type="PANTHER" id="PTHR46961">
    <property type="entry name" value="DYNEIN HEAVY CHAIN 1, AXONEMAL-LIKE PROTEIN"/>
    <property type="match status" value="1"/>
</dbReference>
<gene>
    <name evidence="1" type="ORF">ADEAN_000471800</name>
</gene>
<evidence type="ECO:0000313" key="1">
    <source>
        <dbReference type="EMBL" id="CAD2217240.1"/>
    </source>
</evidence>
<dbReference type="OrthoDB" id="447173at2759"/>
<dbReference type="GO" id="GO:0030286">
    <property type="term" value="C:dynein complex"/>
    <property type="evidence" value="ECO:0007669"/>
    <property type="project" value="InterPro"/>
</dbReference>
<dbReference type="GO" id="GO:0007018">
    <property type="term" value="P:microtubule-based movement"/>
    <property type="evidence" value="ECO:0007669"/>
    <property type="project" value="InterPro"/>
</dbReference>
<proteinExistence type="predicted"/>
<sequence length="147" mass="17171">MDTLKDIRDRESLVDFQFAPVQQSYVLLQRYNPNLISKEELDRVEDLRFKWRKLKKAASNRTTEINSMQHGFKKGLTQEVQKFSAEVVAFRNDYDTNGPMVEGLQPQDAMERLKKYQRLFDASTACGRPTWRVRNCSVSLCTSTPSW</sequence>
<dbReference type="VEuPathDB" id="TriTrypDB:ADEAN_000471800"/>
<dbReference type="GO" id="GO:0051959">
    <property type="term" value="F:dynein light intermediate chain binding"/>
    <property type="evidence" value="ECO:0007669"/>
    <property type="project" value="InterPro"/>
</dbReference>
<name>A0A7G2CBN7_9TRYP</name>
<accession>A0A7G2CBN7</accession>
<dbReference type="GO" id="GO:0045505">
    <property type="term" value="F:dynein intermediate chain binding"/>
    <property type="evidence" value="ECO:0007669"/>
    <property type="project" value="InterPro"/>
</dbReference>
<dbReference type="AlphaFoldDB" id="A0A7G2CBN7"/>
<evidence type="ECO:0000313" key="2">
    <source>
        <dbReference type="Proteomes" id="UP000515908"/>
    </source>
</evidence>
<keyword evidence="2" id="KW-1185">Reference proteome</keyword>
<dbReference type="Proteomes" id="UP000515908">
    <property type="component" value="Chromosome 08"/>
</dbReference>
<dbReference type="EMBL" id="LR877152">
    <property type="protein sequence ID" value="CAD2217240.1"/>
    <property type="molecule type" value="Genomic_DNA"/>
</dbReference>
<reference evidence="1 2" key="1">
    <citation type="submission" date="2020-08" db="EMBL/GenBank/DDBJ databases">
        <authorList>
            <person name="Newling K."/>
            <person name="Davey J."/>
            <person name="Forrester S."/>
        </authorList>
    </citation>
    <scope>NUCLEOTIDE SEQUENCE [LARGE SCALE GENOMIC DNA]</scope>
    <source>
        <strain evidence="2">Crithidia deanei Carvalho (ATCC PRA-265)</strain>
    </source>
</reference>
<dbReference type="InterPro" id="IPR026983">
    <property type="entry name" value="DHC"/>
</dbReference>
<protein>
    <submittedName>
        <fullName evidence="1">Uncharacterized protein</fullName>
    </submittedName>
</protein>